<evidence type="ECO:0000256" key="1">
    <source>
        <dbReference type="ARBA" id="ARBA00006174"/>
    </source>
</evidence>
<dbReference type="PANTHER" id="PTHR16943:SF8">
    <property type="entry name" value="2-METHYLCITRATE DEHYDRATASE"/>
    <property type="match status" value="1"/>
</dbReference>
<dbReference type="InterPro" id="IPR042188">
    <property type="entry name" value="MmgE/PrpD_sf_2"/>
</dbReference>
<name>A0A6F8XS43_9ACTN</name>
<dbReference type="SUPFAM" id="SSF103378">
    <property type="entry name" value="2-methylcitrate dehydratase PrpD"/>
    <property type="match status" value="1"/>
</dbReference>
<sequence>MALSTELWRRYGQLAPADIPPAARRWGQQSILDWFGCVLAGTGEPLARIVRDELGGGSGPASLVGTGARVPEQMAALVNGATGHALDYDDTNNVGGLHTAAPTVPAALAVAETEGMSGADLLAAVVIGVEIGCRYGIAMGLPHYQKGWHSTSSIGVFAATAAASWLLRLDEERFGYAMGLAASMSAGVQANFATMAKPFHAGWAAQSGVVAARLGRRGYVANADAFEATAGLVDAAGTGEVDRERLDLVRDEWLVTRTLFKYHAACHGTHAAIESTRALMAGRDAADVRSVRITVHPNIARVCKVAYPATGLQAKFSLRAATAMTILGDDTTSPATFSDERVGRADLRELMRRIDVVEDATAVNPTSTLVRLQTARDSVEAGHDIGIPRPTWWHRSGTCGRSSRRSPAR</sequence>
<feature type="domain" description="MmgE/PrpD C-terminal" evidence="3">
    <location>
        <begin position="263"/>
        <end position="361"/>
    </location>
</feature>
<dbReference type="InterPro" id="IPR005656">
    <property type="entry name" value="MmgE_PrpD"/>
</dbReference>
<dbReference type="GO" id="GO:0016829">
    <property type="term" value="F:lyase activity"/>
    <property type="evidence" value="ECO:0007669"/>
    <property type="project" value="InterPro"/>
</dbReference>
<dbReference type="Proteomes" id="UP000502508">
    <property type="component" value="Chromosome"/>
</dbReference>
<dbReference type="Gene3D" id="1.10.4100.10">
    <property type="entry name" value="2-methylcitrate dehydratase PrpD"/>
    <property type="match status" value="1"/>
</dbReference>
<evidence type="ECO:0000313" key="5">
    <source>
        <dbReference type="Proteomes" id="UP000502508"/>
    </source>
</evidence>
<dbReference type="RefSeq" id="WP_173036617.1">
    <property type="nucleotide sequence ID" value="NZ_AP022870.1"/>
</dbReference>
<organism evidence="4 5">
    <name type="scientific">Phytohabitans flavus</name>
    <dbReference type="NCBI Taxonomy" id="1076124"/>
    <lineage>
        <taxon>Bacteria</taxon>
        <taxon>Bacillati</taxon>
        <taxon>Actinomycetota</taxon>
        <taxon>Actinomycetes</taxon>
        <taxon>Micromonosporales</taxon>
        <taxon>Micromonosporaceae</taxon>
    </lineage>
</organism>
<dbReference type="PANTHER" id="PTHR16943">
    <property type="entry name" value="2-METHYLCITRATE DEHYDRATASE-RELATED"/>
    <property type="match status" value="1"/>
</dbReference>
<dbReference type="InterPro" id="IPR042183">
    <property type="entry name" value="MmgE/PrpD_sf_1"/>
</dbReference>
<dbReference type="Pfam" id="PF03972">
    <property type="entry name" value="MmgE_PrpD_N"/>
    <property type="match status" value="1"/>
</dbReference>
<evidence type="ECO:0000259" key="3">
    <source>
        <dbReference type="Pfam" id="PF19305"/>
    </source>
</evidence>
<accession>A0A6F8XS43</accession>
<reference evidence="4 5" key="2">
    <citation type="submission" date="2020-03" db="EMBL/GenBank/DDBJ databases">
        <authorList>
            <person name="Ichikawa N."/>
            <person name="Kimura A."/>
            <person name="Kitahashi Y."/>
            <person name="Uohara A."/>
        </authorList>
    </citation>
    <scope>NUCLEOTIDE SEQUENCE [LARGE SCALE GENOMIC DNA]</scope>
    <source>
        <strain evidence="4 5">NBRC 107702</strain>
    </source>
</reference>
<reference evidence="4 5" key="1">
    <citation type="submission" date="2020-03" db="EMBL/GenBank/DDBJ databases">
        <title>Whole genome shotgun sequence of Phytohabitans flavus NBRC 107702.</title>
        <authorList>
            <person name="Komaki H."/>
            <person name="Tamura T."/>
        </authorList>
    </citation>
    <scope>NUCLEOTIDE SEQUENCE [LARGE SCALE GENOMIC DNA]</scope>
    <source>
        <strain evidence="4 5">NBRC 107702</strain>
    </source>
</reference>
<dbReference type="AlphaFoldDB" id="A0A6F8XS43"/>
<dbReference type="InterPro" id="IPR045336">
    <property type="entry name" value="MmgE_PrpD_N"/>
</dbReference>
<comment type="similarity">
    <text evidence="1">Belongs to the PrpD family.</text>
</comment>
<gene>
    <name evidence="4" type="ORF">Pflav_030190</name>
</gene>
<dbReference type="InterPro" id="IPR045337">
    <property type="entry name" value="MmgE_PrpD_C"/>
</dbReference>
<dbReference type="Pfam" id="PF19305">
    <property type="entry name" value="MmgE_PrpD_C"/>
    <property type="match status" value="1"/>
</dbReference>
<evidence type="ECO:0000313" key="4">
    <source>
        <dbReference type="EMBL" id="BCB76609.1"/>
    </source>
</evidence>
<protein>
    <recommendedName>
        <fullName evidence="6">MmgE/PrpD family protein</fullName>
    </recommendedName>
</protein>
<evidence type="ECO:0008006" key="6">
    <source>
        <dbReference type="Google" id="ProtNLM"/>
    </source>
</evidence>
<dbReference type="EMBL" id="AP022870">
    <property type="protein sequence ID" value="BCB76609.1"/>
    <property type="molecule type" value="Genomic_DNA"/>
</dbReference>
<dbReference type="InterPro" id="IPR036148">
    <property type="entry name" value="MmgE/PrpD_sf"/>
</dbReference>
<dbReference type="KEGG" id="pfla:Pflav_030190"/>
<keyword evidence="5" id="KW-1185">Reference proteome</keyword>
<proteinExistence type="inferred from homology"/>
<dbReference type="Gene3D" id="3.30.1330.120">
    <property type="entry name" value="2-methylcitrate dehydratase PrpD"/>
    <property type="match status" value="1"/>
</dbReference>
<evidence type="ECO:0000259" key="2">
    <source>
        <dbReference type="Pfam" id="PF03972"/>
    </source>
</evidence>
<feature type="domain" description="MmgE/PrpD N-terminal" evidence="2">
    <location>
        <begin position="14"/>
        <end position="239"/>
    </location>
</feature>